<dbReference type="Pfam" id="PF13568">
    <property type="entry name" value="OMP_b-brl_2"/>
    <property type="match status" value="1"/>
</dbReference>
<name>A0A3S9P8G8_9BACT</name>
<keyword evidence="4" id="KW-1185">Reference proteome</keyword>
<dbReference type="KEGG" id="fll:EI427_20235"/>
<dbReference type="OrthoDB" id="1467485at2"/>
<keyword evidence="1" id="KW-0732">Signal</keyword>
<organism evidence="3 4">
    <name type="scientific">Flammeovirga pectinis</name>
    <dbReference type="NCBI Taxonomy" id="2494373"/>
    <lineage>
        <taxon>Bacteria</taxon>
        <taxon>Pseudomonadati</taxon>
        <taxon>Bacteroidota</taxon>
        <taxon>Cytophagia</taxon>
        <taxon>Cytophagales</taxon>
        <taxon>Flammeovirgaceae</taxon>
        <taxon>Flammeovirga</taxon>
    </lineage>
</organism>
<dbReference type="EMBL" id="CP034562">
    <property type="protein sequence ID" value="AZQ64453.1"/>
    <property type="molecule type" value="Genomic_DNA"/>
</dbReference>
<gene>
    <name evidence="3" type="ORF">EI427_20235</name>
</gene>
<reference evidence="3 4" key="1">
    <citation type="submission" date="2018-12" db="EMBL/GenBank/DDBJ databases">
        <title>Flammeovirga pectinis sp. nov., isolated from the gut of the Korean scallop, Patinopecten yessoensis.</title>
        <authorList>
            <person name="Bae J.-W."/>
            <person name="Jeong Y.-S."/>
            <person name="Kang W."/>
        </authorList>
    </citation>
    <scope>NUCLEOTIDE SEQUENCE [LARGE SCALE GENOMIC DNA]</scope>
    <source>
        <strain evidence="3 4">L12M1</strain>
    </source>
</reference>
<dbReference type="RefSeq" id="WP_126618155.1">
    <property type="nucleotide sequence ID" value="NZ_CP034562.1"/>
</dbReference>
<feature type="chain" id="PRO_5019246918" evidence="1">
    <location>
        <begin position="37"/>
        <end position="267"/>
    </location>
</feature>
<dbReference type="AlphaFoldDB" id="A0A3S9P8G8"/>
<evidence type="ECO:0000313" key="4">
    <source>
        <dbReference type="Proteomes" id="UP000267268"/>
    </source>
</evidence>
<sequence length="267" mass="30915">MYITHIWNKFCLHRTKIITTCLFLLLSIGFTSKSYAQQKGKTSTIYNLSNFDKKKLHYGFQIGLVSTPTGVRMNENAIKYDNSGQPQDLLTVNPENTMSFLLGFLLNVNLSKDNHWALRFSPNVTFYARNFTSEITFKEDGSDIDVRDLDQLQSNTSLDFPILLKYQSDRRKNHRLYLLGGFTPSFTVATKQDSPTEEFYINMKKFNMSFTWGFGIHIYNKMFCLSPEIRISHGLLNVADNTQESIFMPYVDAIRQHKISFIINFEG</sequence>
<protein>
    <submittedName>
        <fullName evidence="3">PorT family protein</fullName>
    </submittedName>
</protein>
<feature type="domain" description="Outer membrane protein beta-barrel" evidence="2">
    <location>
        <begin position="49"/>
        <end position="238"/>
    </location>
</feature>
<accession>A0A3S9P8G8</accession>
<proteinExistence type="predicted"/>
<evidence type="ECO:0000259" key="2">
    <source>
        <dbReference type="Pfam" id="PF13568"/>
    </source>
</evidence>
<evidence type="ECO:0000256" key="1">
    <source>
        <dbReference type="SAM" id="SignalP"/>
    </source>
</evidence>
<feature type="signal peptide" evidence="1">
    <location>
        <begin position="1"/>
        <end position="36"/>
    </location>
</feature>
<evidence type="ECO:0000313" key="3">
    <source>
        <dbReference type="EMBL" id="AZQ64453.1"/>
    </source>
</evidence>
<dbReference type="InterPro" id="IPR025665">
    <property type="entry name" value="Beta-barrel_OMP_2"/>
</dbReference>
<dbReference type="Proteomes" id="UP000267268">
    <property type="component" value="Chromosome 1"/>
</dbReference>